<gene>
    <name evidence="2" type="ORF">AB447_224775</name>
</gene>
<dbReference type="Proteomes" id="UP000036168">
    <property type="component" value="Unassembled WGS sequence"/>
</dbReference>
<sequence length="169" mass="19230">MTWKVQVTKGNRLLYRLVPSTPNIEEIEHSLLPTPTASDAWNTRDSRKRFNNPNSKSYNEKKAMNPSCQNLHTAVTKLWPTPTARDWKGRTGPNWNHQTLPDAVLWPTPRTKGMCGGTGSFQTMIDLQEKGVITEEERKQMTAGNGGHLNPTWVEWLMGFPIGWTELKD</sequence>
<accession>A0A0T6BIS7</accession>
<dbReference type="AlphaFoldDB" id="A0A0T6BIS7"/>
<evidence type="ECO:0000313" key="3">
    <source>
        <dbReference type="Proteomes" id="UP000036168"/>
    </source>
</evidence>
<dbReference type="EMBL" id="LECW02000073">
    <property type="protein sequence ID" value="KRT88230.1"/>
    <property type="molecule type" value="Genomic_DNA"/>
</dbReference>
<feature type="region of interest" description="Disordered" evidence="1">
    <location>
        <begin position="38"/>
        <end position="63"/>
    </location>
</feature>
<evidence type="ECO:0000313" key="2">
    <source>
        <dbReference type="EMBL" id="KRT88230.1"/>
    </source>
</evidence>
<name>A0A0T6BIS7_9BACI</name>
<organism evidence="2 3">
    <name type="scientific">Bacillus glycinifermentans</name>
    <dbReference type="NCBI Taxonomy" id="1664069"/>
    <lineage>
        <taxon>Bacteria</taxon>
        <taxon>Bacillati</taxon>
        <taxon>Bacillota</taxon>
        <taxon>Bacilli</taxon>
        <taxon>Bacillales</taxon>
        <taxon>Bacillaceae</taxon>
        <taxon>Bacillus</taxon>
    </lineage>
</organism>
<evidence type="ECO:0000256" key="1">
    <source>
        <dbReference type="SAM" id="MobiDB-lite"/>
    </source>
</evidence>
<comment type="caution">
    <text evidence="2">The sequence shown here is derived from an EMBL/GenBank/DDBJ whole genome shotgun (WGS) entry which is preliminary data.</text>
</comment>
<protein>
    <submittedName>
        <fullName evidence="2">Uncharacterized protein</fullName>
    </submittedName>
</protein>
<reference evidence="2 3" key="1">
    <citation type="journal article" date="2015" name="Int. J. Syst. Evol. Microbiol.">
        <title>Bacillus glycinifermentans sp. nov., isolated from fermented soybean paste.</title>
        <authorList>
            <person name="Kim S.J."/>
            <person name="Dunlap C.A."/>
            <person name="Kwon S.W."/>
            <person name="Rooney A.P."/>
        </authorList>
    </citation>
    <scope>NUCLEOTIDE SEQUENCE [LARGE SCALE GENOMIC DNA]</scope>
    <source>
        <strain evidence="2 3">GO-13</strain>
    </source>
</reference>
<proteinExistence type="predicted"/>